<sequence>MASKEIPGSAQDEQLVARDIPTPWFEQEAEDSTAGRWPVLVSESRMARRGPYQLAMGLMPRRAAESTETDSEGI</sequence>
<comment type="caution">
    <text evidence="1">The sequence shown here is derived from an EMBL/GenBank/DDBJ whole genome shotgun (WGS) entry which is preliminary data.</text>
</comment>
<gene>
    <name evidence="1" type="ORF">ACCO45_003160</name>
</gene>
<keyword evidence="2" id="KW-1185">Reference proteome</keyword>
<accession>A0ACC4E0H0</accession>
<protein>
    <submittedName>
        <fullName evidence="1">Uncharacterized protein</fullName>
    </submittedName>
</protein>
<organism evidence="1 2">
    <name type="scientific">Purpureocillium lilacinum</name>
    <name type="common">Paecilomyces lilacinus</name>
    <dbReference type="NCBI Taxonomy" id="33203"/>
    <lineage>
        <taxon>Eukaryota</taxon>
        <taxon>Fungi</taxon>
        <taxon>Dikarya</taxon>
        <taxon>Ascomycota</taxon>
        <taxon>Pezizomycotina</taxon>
        <taxon>Sordariomycetes</taxon>
        <taxon>Hypocreomycetidae</taxon>
        <taxon>Hypocreales</taxon>
        <taxon>Ophiocordycipitaceae</taxon>
        <taxon>Purpureocillium</taxon>
    </lineage>
</organism>
<proteinExistence type="predicted"/>
<dbReference type="EMBL" id="JBGNUJ010000003">
    <property type="protein sequence ID" value="KAL3961637.1"/>
    <property type="molecule type" value="Genomic_DNA"/>
</dbReference>
<evidence type="ECO:0000313" key="1">
    <source>
        <dbReference type="EMBL" id="KAL3961637.1"/>
    </source>
</evidence>
<evidence type="ECO:0000313" key="2">
    <source>
        <dbReference type="Proteomes" id="UP001638806"/>
    </source>
</evidence>
<reference evidence="1" key="1">
    <citation type="submission" date="2024-12" db="EMBL/GenBank/DDBJ databases">
        <title>Comparative genomics and development of molecular markers within Purpureocillium lilacinum and among Purpureocillium species.</title>
        <authorList>
            <person name="Yeh Z.-Y."/>
            <person name="Ni N.-T."/>
            <person name="Lo P.-H."/>
            <person name="Mushyakhwo K."/>
            <person name="Lin C.-F."/>
            <person name="Nai Y.-S."/>
        </authorList>
    </citation>
    <scope>NUCLEOTIDE SEQUENCE</scope>
    <source>
        <strain evidence="1">NCHU-NPUST-175</strain>
    </source>
</reference>
<name>A0ACC4E0H0_PURLI</name>
<dbReference type="Proteomes" id="UP001638806">
    <property type="component" value="Unassembled WGS sequence"/>
</dbReference>